<evidence type="ECO:0000259" key="6">
    <source>
        <dbReference type="Pfam" id="PF00294"/>
    </source>
</evidence>
<name>A0ABU5DZG8_9PROT</name>
<proteinExistence type="inferred from homology"/>
<accession>A0ABU5DZG8</accession>
<keyword evidence="3" id="KW-0547">Nucleotide-binding</keyword>
<protein>
    <submittedName>
        <fullName evidence="7">Carbohydrate kinase</fullName>
        <ecNumber evidence="7">2.7.1.-</ecNumber>
    </submittedName>
</protein>
<dbReference type="Gene3D" id="3.40.1190.20">
    <property type="match status" value="1"/>
</dbReference>
<comment type="similarity">
    <text evidence="1">Belongs to the carbohydrate kinase PfkB family.</text>
</comment>
<dbReference type="RefSeq" id="WP_320501113.1">
    <property type="nucleotide sequence ID" value="NZ_JAXCLX010000002.1"/>
</dbReference>
<sequence>MRRRKMFLSCGDALFDCFSVPTDGPATIRLDGRVGGSPLNVALGLARLGRPVGYFTKNSTDLFGRRILAFLQKEGVDTSLIVPTSRNSTLAMVELDKTGSASYAFYTGGTADRSLEQSELPAQLPAAIRAIHIGSYTTATEPTASTLVALVKRERDRRFISYDPNIRPSIEPDLDLWRARIASLVGTAHLLKLSSEDAELLFPKQSLESLAQDWTRRGVRLVIVTKGGEGAIGFTGHGVSAAVPGVHVNVVDTVGAGDTFQAATLAWLEKHDALGGAEAADLDSDALRALLSFGARAAAITCSRRGADLPFAADLKDFS</sequence>
<organism evidence="7 8">
    <name type="scientific">Dongia rigui</name>
    <dbReference type="NCBI Taxonomy" id="940149"/>
    <lineage>
        <taxon>Bacteria</taxon>
        <taxon>Pseudomonadati</taxon>
        <taxon>Pseudomonadota</taxon>
        <taxon>Alphaproteobacteria</taxon>
        <taxon>Rhodospirillales</taxon>
        <taxon>Dongiaceae</taxon>
        <taxon>Dongia</taxon>
    </lineage>
</organism>
<dbReference type="PANTHER" id="PTHR43085:SF1">
    <property type="entry name" value="PSEUDOURIDINE KINASE-RELATED"/>
    <property type="match status" value="1"/>
</dbReference>
<keyword evidence="5" id="KW-0067">ATP-binding</keyword>
<keyword evidence="2 7" id="KW-0808">Transferase</keyword>
<evidence type="ECO:0000256" key="1">
    <source>
        <dbReference type="ARBA" id="ARBA00010688"/>
    </source>
</evidence>
<dbReference type="InterPro" id="IPR029056">
    <property type="entry name" value="Ribokinase-like"/>
</dbReference>
<dbReference type="PANTHER" id="PTHR43085">
    <property type="entry name" value="HEXOKINASE FAMILY MEMBER"/>
    <property type="match status" value="1"/>
</dbReference>
<keyword evidence="4 7" id="KW-0418">Kinase</keyword>
<evidence type="ECO:0000256" key="3">
    <source>
        <dbReference type="ARBA" id="ARBA00022741"/>
    </source>
</evidence>
<dbReference type="Pfam" id="PF00294">
    <property type="entry name" value="PfkB"/>
    <property type="match status" value="1"/>
</dbReference>
<evidence type="ECO:0000256" key="5">
    <source>
        <dbReference type="ARBA" id="ARBA00022840"/>
    </source>
</evidence>
<evidence type="ECO:0000313" key="7">
    <source>
        <dbReference type="EMBL" id="MDY0872638.1"/>
    </source>
</evidence>
<dbReference type="CDD" id="cd01167">
    <property type="entry name" value="bac_FRK"/>
    <property type="match status" value="1"/>
</dbReference>
<dbReference type="SUPFAM" id="SSF53613">
    <property type="entry name" value="Ribokinase-like"/>
    <property type="match status" value="1"/>
</dbReference>
<keyword evidence="8" id="KW-1185">Reference proteome</keyword>
<dbReference type="Proteomes" id="UP001271769">
    <property type="component" value="Unassembled WGS sequence"/>
</dbReference>
<reference evidence="7 8" key="1">
    <citation type="journal article" date="2013" name="Antonie Van Leeuwenhoek">
        <title>Dongia rigui sp. nov., isolated from freshwater of a large wetland in Korea.</title>
        <authorList>
            <person name="Baik K.S."/>
            <person name="Hwang Y.M."/>
            <person name="Choi J.S."/>
            <person name="Kwon J."/>
            <person name="Seong C.N."/>
        </authorList>
    </citation>
    <scope>NUCLEOTIDE SEQUENCE [LARGE SCALE GENOMIC DNA]</scope>
    <source>
        <strain evidence="7 8">04SU4-P</strain>
    </source>
</reference>
<evidence type="ECO:0000313" key="8">
    <source>
        <dbReference type="Proteomes" id="UP001271769"/>
    </source>
</evidence>
<comment type="caution">
    <text evidence="7">The sequence shown here is derived from an EMBL/GenBank/DDBJ whole genome shotgun (WGS) entry which is preliminary data.</text>
</comment>
<dbReference type="EC" id="2.7.1.-" evidence="7"/>
<dbReference type="InterPro" id="IPR050306">
    <property type="entry name" value="PfkB_Carbo_kinase"/>
</dbReference>
<dbReference type="GO" id="GO:0016301">
    <property type="term" value="F:kinase activity"/>
    <property type="evidence" value="ECO:0007669"/>
    <property type="project" value="UniProtKB-KW"/>
</dbReference>
<evidence type="ECO:0000256" key="2">
    <source>
        <dbReference type="ARBA" id="ARBA00022679"/>
    </source>
</evidence>
<dbReference type="InterPro" id="IPR011611">
    <property type="entry name" value="PfkB_dom"/>
</dbReference>
<evidence type="ECO:0000256" key="4">
    <source>
        <dbReference type="ARBA" id="ARBA00022777"/>
    </source>
</evidence>
<feature type="domain" description="Carbohydrate kinase PfkB" evidence="6">
    <location>
        <begin position="33"/>
        <end position="309"/>
    </location>
</feature>
<gene>
    <name evidence="7" type="ORF">SMD31_11910</name>
</gene>
<dbReference type="EMBL" id="JAXCLX010000002">
    <property type="protein sequence ID" value="MDY0872638.1"/>
    <property type="molecule type" value="Genomic_DNA"/>
</dbReference>